<proteinExistence type="inferred from homology"/>
<dbReference type="PANTHER" id="PTHR24353:SF37">
    <property type="entry name" value="CAMP-DEPENDENT PROTEIN KINASE CATALYTIC SUBUNIT PRKX"/>
    <property type="match status" value="1"/>
</dbReference>
<dbReference type="PROSITE" id="PS51285">
    <property type="entry name" value="AGC_KINASE_CTER"/>
    <property type="match status" value="1"/>
</dbReference>
<dbReference type="PANTHER" id="PTHR24353">
    <property type="entry name" value="CYCLIC NUCLEOTIDE-DEPENDENT PROTEIN KINASE"/>
    <property type="match status" value="1"/>
</dbReference>
<dbReference type="InterPro" id="IPR000961">
    <property type="entry name" value="AGC-kinase_C"/>
</dbReference>
<dbReference type="InterPro" id="IPR017441">
    <property type="entry name" value="Protein_kinase_ATP_BS"/>
</dbReference>
<feature type="binding site" evidence="6">
    <location>
        <position position="136"/>
    </location>
    <ligand>
        <name>ATP</name>
        <dbReference type="ChEBI" id="CHEBI:30616"/>
    </ligand>
</feature>
<evidence type="ECO:0000259" key="10">
    <source>
        <dbReference type="PROSITE" id="PS51285"/>
    </source>
</evidence>
<dbReference type="GO" id="GO:0016301">
    <property type="term" value="F:kinase activity"/>
    <property type="evidence" value="ECO:0007669"/>
    <property type="project" value="UniProtKB-KW"/>
</dbReference>
<reference evidence="11" key="1">
    <citation type="journal article" date="2022" name="bioRxiv">
        <title>Genomics of Preaxostyla Flagellates Illuminates Evolutionary Transitions and the Path Towards Mitochondrial Loss.</title>
        <authorList>
            <person name="Novak L.V.F."/>
            <person name="Treitli S.C."/>
            <person name="Pyrih J."/>
            <person name="Halakuc P."/>
            <person name="Pipaliya S.V."/>
            <person name="Vacek V."/>
            <person name="Brzon O."/>
            <person name="Soukal P."/>
            <person name="Eme L."/>
            <person name="Dacks J.B."/>
            <person name="Karnkowska A."/>
            <person name="Elias M."/>
            <person name="Hampl V."/>
        </authorList>
    </citation>
    <scope>NUCLEOTIDE SEQUENCE</scope>
    <source>
        <strain evidence="11">RCP-MX</strain>
    </source>
</reference>
<comment type="caution">
    <text evidence="11">The sequence shown here is derived from an EMBL/GenBank/DDBJ whole genome shotgun (WGS) entry which is preliminary data.</text>
</comment>
<evidence type="ECO:0000256" key="7">
    <source>
        <dbReference type="RuleBase" id="RU000304"/>
    </source>
</evidence>
<feature type="compositionally biased region" description="Polar residues" evidence="8">
    <location>
        <begin position="67"/>
        <end position="76"/>
    </location>
</feature>
<evidence type="ECO:0000256" key="3">
    <source>
        <dbReference type="ARBA" id="ARBA00022741"/>
    </source>
</evidence>
<evidence type="ECO:0000259" key="9">
    <source>
        <dbReference type="PROSITE" id="PS50011"/>
    </source>
</evidence>
<dbReference type="InterPro" id="IPR000719">
    <property type="entry name" value="Prot_kinase_dom"/>
</dbReference>
<dbReference type="Gene3D" id="3.30.200.20">
    <property type="entry name" value="Phosphorylase Kinase, domain 1"/>
    <property type="match status" value="1"/>
</dbReference>
<dbReference type="SMART" id="SM00133">
    <property type="entry name" value="S_TK_X"/>
    <property type="match status" value="1"/>
</dbReference>
<evidence type="ECO:0000256" key="2">
    <source>
        <dbReference type="ARBA" id="ARBA00022679"/>
    </source>
</evidence>
<dbReference type="EMBL" id="JAPMOS010000011">
    <property type="protein sequence ID" value="KAJ4460683.1"/>
    <property type="molecule type" value="Genomic_DNA"/>
</dbReference>
<dbReference type="InterPro" id="IPR011009">
    <property type="entry name" value="Kinase-like_dom_sf"/>
</dbReference>
<evidence type="ECO:0000256" key="4">
    <source>
        <dbReference type="ARBA" id="ARBA00022777"/>
    </source>
</evidence>
<evidence type="ECO:0000256" key="1">
    <source>
        <dbReference type="ARBA" id="ARBA00022527"/>
    </source>
</evidence>
<keyword evidence="1 7" id="KW-0723">Serine/threonine-protein kinase</keyword>
<keyword evidence="5 6" id="KW-0067">ATP-binding</keyword>
<protein>
    <submittedName>
        <fullName evidence="11">cAMP-dependent protein kinase type 1</fullName>
    </submittedName>
</protein>
<evidence type="ECO:0000313" key="12">
    <source>
        <dbReference type="Proteomes" id="UP001141327"/>
    </source>
</evidence>
<organism evidence="11 12">
    <name type="scientific">Paratrimastix pyriformis</name>
    <dbReference type="NCBI Taxonomy" id="342808"/>
    <lineage>
        <taxon>Eukaryota</taxon>
        <taxon>Metamonada</taxon>
        <taxon>Preaxostyla</taxon>
        <taxon>Paratrimastigidae</taxon>
        <taxon>Paratrimastix</taxon>
    </lineage>
</organism>
<feature type="domain" description="Protein kinase" evidence="9">
    <location>
        <begin position="107"/>
        <end position="362"/>
    </location>
</feature>
<evidence type="ECO:0000256" key="5">
    <source>
        <dbReference type="ARBA" id="ARBA00022840"/>
    </source>
</evidence>
<dbReference type="Proteomes" id="UP001141327">
    <property type="component" value="Unassembled WGS sequence"/>
</dbReference>
<feature type="compositionally biased region" description="Acidic residues" evidence="8">
    <location>
        <begin position="394"/>
        <end position="403"/>
    </location>
</feature>
<name>A0ABQ8UQW3_9EUKA</name>
<accession>A0ABQ8UQW3</accession>
<dbReference type="Gene3D" id="1.10.510.10">
    <property type="entry name" value="Transferase(Phosphotransferase) domain 1"/>
    <property type="match status" value="1"/>
</dbReference>
<sequence length="426" mass="47527">MKQDERITSDFSALRLSRAPQSKTVLTPLASATAGAVASVSPPAPSGSLLNTSTSAHSSPAHSTTPKSQNRSSSAKFTPLALPPPLPELNPMHGEFKFDKKPTPNDFEMLQVLGTGTFGKVRLVRHKASGKFFAMKILRKTTVCQLRQAQHIRNERRLLLQYANHPRIVHLYGTMQDAEHLYMIQEYVAGGEIFSHLRKKGNFQVPTARYYAAQIVLVLEHLHANNVVYRDLKPENLLLDANGQLKITDFGFAKEVPDVTFTLCGTPEYLAPEIILNSGHSKAVDWWALGILIYEMIFGFPPFFDDNPFRTYEKIVQLRLPFPRTIDPAAKDLIKKLLKKDKTERLGCLHGGTADVKNHPFFRGVNWEALLLGTTRAPISPVVRSESDTHNFEEYAEEDDGPDQEMVANMSSEPGPDSDPSCFADF</sequence>
<feature type="region of interest" description="Disordered" evidence="8">
    <location>
        <begin position="383"/>
        <end position="426"/>
    </location>
</feature>
<keyword evidence="2" id="KW-0808">Transferase</keyword>
<feature type="region of interest" description="Disordered" evidence="8">
    <location>
        <begin position="34"/>
        <end position="88"/>
    </location>
</feature>
<feature type="domain" description="AGC-kinase C-terminal" evidence="10">
    <location>
        <begin position="363"/>
        <end position="426"/>
    </location>
</feature>
<dbReference type="PROSITE" id="PS50011">
    <property type="entry name" value="PROTEIN_KINASE_DOM"/>
    <property type="match status" value="1"/>
</dbReference>
<dbReference type="PROSITE" id="PS00108">
    <property type="entry name" value="PROTEIN_KINASE_ST"/>
    <property type="match status" value="1"/>
</dbReference>
<keyword evidence="4 11" id="KW-0418">Kinase</keyword>
<evidence type="ECO:0000256" key="8">
    <source>
        <dbReference type="SAM" id="MobiDB-lite"/>
    </source>
</evidence>
<dbReference type="PROSITE" id="PS00107">
    <property type="entry name" value="PROTEIN_KINASE_ATP"/>
    <property type="match status" value="1"/>
</dbReference>
<evidence type="ECO:0000313" key="11">
    <source>
        <dbReference type="EMBL" id="KAJ4460683.1"/>
    </source>
</evidence>
<feature type="compositionally biased region" description="Low complexity" evidence="8">
    <location>
        <begin position="34"/>
        <end position="66"/>
    </location>
</feature>
<keyword evidence="12" id="KW-1185">Reference proteome</keyword>
<dbReference type="SMART" id="SM00220">
    <property type="entry name" value="S_TKc"/>
    <property type="match status" value="1"/>
</dbReference>
<comment type="similarity">
    <text evidence="7">Belongs to the protein kinase superfamily.</text>
</comment>
<dbReference type="SUPFAM" id="SSF56112">
    <property type="entry name" value="Protein kinase-like (PK-like)"/>
    <property type="match status" value="1"/>
</dbReference>
<gene>
    <name evidence="11" type="ORF">PAPYR_2905</name>
</gene>
<dbReference type="Pfam" id="PF00069">
    <property type="entry name" value="Pkinase"/>
    <property type="match status" value="1"/>
</dbReference>
<dbReference type="CDD" id="cd05580">
    <property type="entry name" value="STKc_PKA_like"/>
    <property type="match status" value="1"/>
</dbReference>
<keyword evidence="3 6" id="KW-0547">Nucleotide-binding</keyword>
<evidence type="ECO:0000256" key="6">
    <source>
        <dbReference type="PROSITE-ProRule" id="PRU10141"/>
    </source>
</evidence>
<dbReference type="InterPro" id="IPR008271">
    <property type="entry name" value="Ser/Thr_kinase_AS"/>
</dbReference>